<sequence length="87" mass="10271">MKEYPDHIRFDGMPEICALVREEHQKQFKKWGIQKRTLFEWLCYLTEEVGELAEAIAENEYRNGDIEEVKKEAIQVAALAFKIINNI</sequence>
<dbReference type="Gene3D" id="1.10.287.1080">
    <property type="entry name" value="MazG-like"/>
    <property type="match status" value="1"/>
</dbReference>
<dbReference type="SUPFAM" id="SSF101386">
    <property type="entry name" value="all-alpha NTP pyrophosphatases"/>
    <property type="match status" value="1"/>
</dbReference>
<name>A0A0F9EWF6_9ZZZZ</name>
<organism evidence="1">
    <name type="scientific">marine sediment metagenome</name>
    <dbReference type="NCBI Taxonomy" id="412755"/>
    <lineage>
        <taxon>unclassified sequences</taxon>
        <taxon>metagenomes</taxon>
        <taxon>ecological metagenomes</taxon>
    </lineage>
</organism>
<dbReference type="AlphaFoldDB" id="A0A0F9EWF6"/>
<comment type="caution">
    <text evidence="1">The sequence shown here is derived from an EMBL/GenBank/DDBJ whole genome shotgun (WGS) entry which is preliminary data.</text>
</comment>
<gene>
    <name evidence="1" type="ORF">LCGC14_2377870</name>
</gene>
<protein>
    <recommendedName>
        <fullName evidence="2">NTP pyrophosphohydrolase MazG putative catalytic core domain-containing protein</fullName>
    </recommendedName>
</protein>
<reference evidence="1" key="1">
    <citation type="journal article" date="2015" name="Nature">
        <title>Complex archaea that bridge the gap between prokaryotes and eukaryotes.</title>
        <authorList>
            <person name="Spang A."/>
            <person name="Saw J.H."/>
            <person name="Jorgensen S.L."/>
            <person name="Zaremba-Niedzwiedzka K."/>
            <person name="Martijn J."/>
            <person name="Lind A.E."/>
            <person name="van Eijk R."/>
            <person name="Schleper C."/>
            <person name="Guy L."/>
            <person name="Ettema T.J."/>
        </authorList>
    </citation>
    <scope>NUCLEOTIDE SEQUENCE</scope>
</reference>
<dbReference type="EMBL" id="LAZR01035194">
    <property type="protein sequence ID" value="KKL28163.1"/>
    <property type="molecule type" value="Genomic_DNA"/>
</dbReference>
<proteinExistence type="predicted"/>
<evidence type="ECO:0008006" key="2">
    <source>
        <dbReference type="Google" id="ProtNLM"/>
    </source>
</evidence>
<evidence type="ECO:0000313" key="1">
    <source>
        <dbReference type="EMBL" id="KKL28163.1"/>
    </source>
</evidence>
<accession>A0A0F9EWF6</accession>